<evidence type="ECO:0000313" key="2">
    <source>
        <dbReference type="EMBL" id="KAK0594906.1"/>
    </source>
</evidence>
<evidence type="ECO:0000313" key="3">
    <source>
        <dbReference type="Proteomes" id="UP001168877"/>
    </source>
</evidence>
<dbReference type="Pfam" id="PF04043">
    <property type="entry name" value="PMEI"/>
    <property type="match status" value="1"/>
</dbReference>
<reference evidence="2" key="2">
    <citation type="submission" date="2023-06" db="EMBL/GenBank/DDBJ databases">
        <authorList>
            <person name="Swenson N.G."/>
            <person name="Wegrzyn J.L."/>
            <person name="Mcevoy S.L."/>
        </authorList>
    </citation>
    <scope>NUCLEOTIDE SEQUENCE</scope>
    <source>
        <strain evidence="2">NS2018</strain>
        <tissue evidence="2">Leaf</tissue>
    </source>
</reference>
<dbReference type="InterPro" id="IPR006501">
    <property type="entry name" value="Pectinesterase_inhib_dom"/>
</dbReference>
<gene>
    <name evidence="2" type="ORF">LWI29_001730</name>
</gene>
<accession>A0AA39SKY0</accession>
<dbReference type="Proteomes" id="UP001168877">
    <property type="component" value="Unassembled WGS sequence"/>
</dbReference>
<dbReference type="EMBL" id="JAUESC010000004">
    <property type="protein sequence ID" value="KAK0594906.1"/>
    <property type="molecule type" value="Genomic_DNA"/>
</dbReference>
<dbReference type="GO" id="GO:0004857">
    <property type="term" value="F:enzyme inhibitor activity"/>
    <property type="evidence" value="ECO:0007669"/>
    <property type="project" value="InterPro"/>
</dbReference>
<name>A0AA39SKY0_ACESA</name>
<proteinExistence type="predicted"/>
<protein>
    <recommendedName>
        <fullName evidence="1">Pectinesterase inhibitor domain-containing protein</fullName>
    </recommendedName>
</protein>
<dbReference type="AlphaFoldDB" id="A0AA39SKY0"/>
<comment type="caution">
    <text evidence="2">The sequence shown here is derived from an EMBL/GenBank/DDBJ whole genome shotgun (WGS) entry which is preliminary data.</text>
</comment>
<evidence type="ECO:0000259" key="1">
    <source>
        <dbReference type="Pfam" id="PF04043"/>
    </source>
</evidence>
<reference evidence="2" key="1">
    <citation type="journal article" date="2022" name="Plant J.">
        <title>Strategies of tolerance reflected in two North American maple genomes.</title>
        <authorList>
            <person name="McEvoy S.L."/>
            <person name="Sezen U.U."/>
            <person name="Trouern-Trend A."/>
            <person name="McMahon S.M."/>
            <person name="Schaberg P.G."/>
            <person name="Yang J."/>
            <person name="Wegrzyn J.L."/>
            <person name="Swenson N.G."/>
        </authorList>
    </citation>
    <scope>NUCLEOTIDE SEQUENCE</scope>
    <source>
        <strain evidence="2">NS2018</strain>
    </source>
</reference>
<dbReference type="Gene3D" id="1.20.140.40">
    <property type="entry name" value="Invertase/pectin methylesterase inhibitor family protein"/>
    <property type="match status" value="1"/>
</dbReference>
<sequence length="132" mass="14648">MTRFKEFILSDFSNQNKKLFLALVATLLLVLSAVISMVAGVHSRKNSDDKESSTASHVILKTSCDNTRYPDLCYSSIANAPGAMKKVTSQKDVIELSLNLTTTAVEHNFFKIEKLFMKTIDLTKKEKTASLA</sequence>
<keyword evidence="3" id="KW-1185">Reference proteome</keyword>
<organism evidence="2 3">
    <name type="scientific">Acer saccharum</name>
    <name type="common">Sugar maple</name>
    <dbReference type="NCBI Taxonomy" id="4024"/>
    <lineage>
        <taxon>Eukaryota</taxon>
        <taxon>Viridiplantae</taxon>
        <taxon>Streptophyta</taxon>
        <taxon>Embryophyta</taxon>
        <taxon>Tracheophyta</taxon>
        <taxon>Spermatophyta</taxon>
        <taxon>Magnoliopsida</taxon>
        <taxon>eudicotyledons</taxon>
        <taxon>Gunneridae</taxon>
        <taxon>Pentapetalae</taxon>
        <taxon>rosids</taxon>
        <taxon>malvids</taxon>
        <taxon>Sapindales</taxon>
        <taxon>Sapindaceae</taxon>
        <taxon>Hippocastanoideae</taxon>
        <taxon>Acereae</taxon>
        <taxon>Acer</taxon>
    </lineage>
</organism>
<feature type="domain" description="Pectinesterase inhibitor" evidence="1">
    <location>
        <begin position="60"/>
        <end position="120"/>
    </location>
</feature>
<dbReference type="SUPFAM" id="SSF101148">
    <property type="entry name" value="Plant invertase/pectin methylesterase inhibitor"/>
    <property type="match status" value="1"/>
</dbReference>
<dbReference type="InterPro" id="IPR035513">
    <property type="entry name" value="Invertase/methylesterase_inhib"/>
</dbReference>